<dbReference type="SMART" id="SM00249">
    <property type="entry name" value="PHD"/>
    <property type="match status" value="1"/>
</dbReference>
<dbReference type="GO" id="GO:0070210">
    <property type="term" value="C:Rpd3L-Expanded complex"/>
    <property type="evidence" value="ECO:0007669"/>
    <property type="project" value="TreeGrafter"/>
</dbReference>
<feature type="binding site" evidence="8">
    <location>
        <position position="640"/>
    </location>
    <ligand>
        <name>Zn(2+)</name>
        <dbReference type="ChEBI" id="CHEBI:29105"/>
        <label>2</label>
    </ligand>
</feature>
<proteinExistence type="inferred from homology"/>
<feature type="binding site" evidence="8">
    <location>
        <position position="627"/>
    </location>
    <ligand>
        <name>Zn(2+)</name>
        <dbReference type="ChEBI" id="CHEBI:29105"/>
        <label>1</label>
    </ligand>
</feature>
<feature type="compositionally biased region" description="Polar residues" evidence="11">
    <location>
        <begin position="22"/>
        <end position="46"/>
    </location>
</feature>
<comment type="caution">
    <text evidence="13">The sequence shown here is derived from an EMBL/GenBank/DDBJ whole genome shotgun (WGS) entry which is preliminary data.</text>
</comment>
<protein>
    <recommendedName>
        <fullName evidence="10">Chromatin modification-related protein</fullName>
    </recommendedName>
</protein>
<gene>
    <name evidence="13" type="ORF">BGTH12_LOCUS4833</name>
</gene>
<evidence type="ECO:0000313" key="14">
    <source>
        <dbReference type="Proteomes" id="UP000683417"/>
    </source>
</evidence>
<dbReference type="Proteomes" id="UP000683417">
    <property type="component" value="Unassembled WGS sequence"/>
</dbReference>
<feature type="site" description="Histone H3K4me3 binding" evidence="7">
    <location>
        <position position="649"/>
    </location>
</feature>
<evidence type="ECO:0000259" key="12">
    <source>
        <dbReference type="PROSITE" id="PS50016"/>
    </source>
</evidence>
<name>A0A9W4D8X0_BLUGR</name>
<evidence type="ECO:0000256" key="3">
    <source>
        <dbReference type="ARBA" id="ARBA00022771"/>
    </source>
</evidence>
<feature type="region of interest" description="Disordered" evidence="11">
    <location>
        <begin position="485"/>
        <end position="517"/>
    </location>
</feature>
<keyword evidence="3 9" id="KW-0863">Zinc-finger</keyword>
<comment type="similarity">
    <text evidence="10">Belongs to the ING family.</text>
</comment>
<dbReference type="InterPro" id="IPR024610">
    <property type="entry name" value="ING_N_histone-binding"/>
</dbReference>
<dbReference type="PANTHER" id="PTHR10333">
    <property type="entry name" value="INHIBITOR OF GROWTH PROTEIN"/>
    <property type="match status" value="1"/>
</dbReference>
<feature type="binding site" evidence="8">
    <location>
        <position position="672"/>
    </location>
    <ligand>
        <name>Zn(2+)</name>
        <dbReference type="ChEBI" id="CHEBI:29105"/>
        <label>2</label>
    </ligand>
</feature>
<dbReference type="SMART" id="SM01408">
    <property type="entry name" value="ING"/>
    <property type="match status" value="1"/>
</dbReference>
<evidence type="ECO:0000256" key="7">
    <source>
        <dbReference type="PIRSR" id="PIRSR628651-50"/>
    </source>
</evidence>
<feature type="compositionally biased region" description="Low complexity" evidence="11">
    <location>
        <begin position="349"/>
        <end position="363"/>
    </location>
</feature>
<feature type="site" description="Histone H3K4me3 binding" evidence="7">
    <location>
        <position position="641"/>
    </location>
</feature>
<comment type="subcellular location">
    <subcellularLocation>
        <location evidence="1 10">Nucleus</location>
    </subcellularLocation>
</comment>
<feature type="binding site" evidence="8">
    <location>
        <position position="651"/>
    </location>
    <ligand>
        <name>Zn(2+)</name>
        <dbReference type="ChEBI" id="CHEBI:29105"/>
        <label>1</label>
    </ligand>
</feature>
<feature type="binding site" evidence="8">
    <location>
        <position position="669"/>
    </location>
    <ligand>
        <name>Zn(2+)</name>
        <dbReference type="ChEBI" id="CHEBI:29105"/>
        <label>2</label>
    </ligand>
</feature>
<dbReference type="PROSITE" id="PS50016">
    <property type="entry name" value="ZF_PHD_2"/>
    <property type="match status" value="1"/>
</dbReference>
<feature type="compositionally biased region" description="Polar residues" evidence="11">
    <location>
        <begin position="1"/>
        <end position="12"/>
    </location>
</feature>
<dbReference type="EMBL" id="CAJHIT010000007">
    <property type="protein sequence ID" value="CAD6503475.1"/>
    <property type="molecule type" value="Genomic_DNA"/>
</dbReference>
<evidence type="ECO:0000256" key="8">
    <source>
        <dbReference type="PIRSR" id="PIRSR628651-51"/>
    </source>
</evidence>
<feature type="binding site" evidence="8">
    <location>
        <position position="645"/>
    </location>
    <ligand>
        <name>Zn(2+)</name>
        <dbReference type="ChEBI" id="CHEBI:29105"/>
        <label>2</label>
    </ligand>
</feature>
<keyword evidence="5 10" id="KW-0156">Chromatin regulator</keyword>
<feature type="region of interest" description="Disordered" evidence="11">
    <location>
        <begin position="550"/>
        <end position="597"/>
    </location>
</feature>
<feature type="domain" description="PHD-type" evidence="12">
    <location>
        <begin position="624"/>
        <end position="675"/>
    </location>
</feature>
<keyword evidence="4 8" id="KW-0862">Zinc</keyword>
<feature type="binding site" evidence="8">
    <location>
        <position position="654"/>
    </location>
    <ligand>
        <name>Zn(2+)</name>
        <dbReference type="ChEBI" id="CHEBI:29105"/>
        <label>1</label>
    </ligand>
</feature>
<feature type="site" description="Histone H3K4me3 binding" evidence="7">
    <location>
        <position position="637"/>
    </location>
</feature>
<evidence type="ECO:0000256" key="1">
    <source>
        <dbReference type="ARBA" id="ARBA00004123"/>
    </source>
</evidence>
<dbReference type="GO" id="GO:0006325">
    <property type="term" value="P:chromatin organization"/>
    <property type="evidence" value="ECO:0007669"/>
    <property type="project" value="UniProtKB-KW"/>
</dbReference>
<feature type="compositionally biased region" description="Polar residues" evidence="11">
    <location>
        <begin position="462"/>
        <end position="473"/>
    </location>
</feature>
<dbReference type="InterPro" id="IPR028651">
    <property type="entry name" value="ING_fam"/>
</dbReference>
<dbReference type="InterPro" id="IPR001965">
    <property type="entry name" value="Znf_PHD"/>
</dbReference>
<evidence type="ECO:0000256" key="6">
    <source>
        <dbReference type="ARBA" id="ARBA00023242"/>
    </source>
</evidence>
<evidence type="ECO:0000313" key="13">
    <source>
        <dbReference type="EMBL" id="CAD6503475.1"/>
    </source>
</evidence>
<dbReference type="GO" id="GO:0033698">
    <property type="term" value="C:Rpd3L complex"/>
    <property type="evidence" value="ECO:0007669"/>
    <property type="project" value="TreeGrafter"/>
</dbReference>
<comment type="subunit">
    <text evidence="10">Component of an histone acetyltransferase complex. Interacts with H3K4me3 and to a lesser extent with H3K4me2.</text>
</comment>
<comment type="domain">
    <text evidence="10">The PHD-type zinc finger mediates the binding to H3K4me3.</text>
</comment>
<evidence type="ECO:0000256" key="10">
    <source>
        <dbReference type="RuleBase" id="RU361213"/>
    </source>
</evidence>
<sequence length="685" mass="74863">MKSSKPNSTGSSAPYIARRSQPLRQTRSNPSRPNISGSRNNSSKTPLGSEELPAIDIFPAITHFADAISALPKELVRHFTLLKEVDAKIFMPEEELTSLVNDALNCPFPPNLRLVEEQNRLAQDYTPSNTSTNLSDSFINGCLSSNNTLASDSDSIWNPSNINRRQIFKKCALTMQGMLVSLDEKNHVISTAGEALAKHLARIDDCLPYIELEISEEARNGSKTHWAYPGNRIAKTNNNSALRKENSGHAISAAAQQTVYDATTRSDARKQTLLEKKKGRQSHIDSDFDEQTDGKQKEKKINNTSKARKAAEVPVGITHGSATPNGHAPKRRKVEKVTAGCTSKERSPSTVSNNNNNIIITSTKGKTVSPRCTPQPEGQKKRSRAAPPSFNISTNKKRNNTVTPVALSPPLAVSPTRATFYDSKMNGNPSSPPPLNGGRPPSIRHRRNSVQSNIERQPPTPTSRASGHSASDSFSAVDIPRRFPHEDQSAVKESSALSTFEAPSEHTVPHDTQINGEVTSTGKKSVFHRSEANEANGNTTSAIQTTIITTTKSGRASKTSTPSIPSFNEPTRSRVSRLPLDSTSKRSHKRGMGAAAQLVSTQNIELDQSKKEQDDDIDIDVDEPRYCYCDNVSYGEMVGCDADGCKREWFHLACVGLKTAPKGNAKWYCEDCKDSTKGKGYNNSR</sequence>
<feature type="site" description="Histone H3K4me3 binding" evidence="7">
    <location>
        <position position="626"/>
    </location>
</feature>
<dbReference type="AlphaFoldDB" id="A0A9W4D8X0"/>
<accession>A0A9W4D8X0</accession>
<evidence type="ECO:0000256" key="9">
    <source>
        <dbReference type="PROSITE-ProRule" id="PRU00146"/>
    </source>
</evidence>
<evidence type="ECO:0000256" key="11">
    <source>
        <dbReference type="SAM" id="MobiDB-lite"/>
    </source>
</evidence>
<evidence type="ECO:0000256" key="2">
    <source>
        <dbReference type="ARBA" id="ARBA00022723"/>
    </source>
</evidence>
<dbReference type="GO" id="GO:0006355">
    <property type="term" value="P:regulation of DNA-templated transcription"/>
    <property type="evidence" value="ECO:0007669"/>
    <property type="project" value="TreeGrafter"/>
</dbReference>
<evidence type="ECO:0000256" key="5">
    <source>
        <dbReference type="ARBA" id="ARBA00022853"/>
    </source>
</evidence>
<reference evidence="13" key="1">
    <citation type="submission" date="2020-10" db="EMBL/GenBank/DDBJ databases">
        <authorList>
            <person name="Muller C M."/>
        </authorList>
    </citation>
    <scope>NUCLEOTIDE SEQUENCE</scope>
    <source>
        <strain evidence="13">THUN-12</strain>
    </source>
</reference>
<dbReference type="InterPro" id="IPR019786">
    <property type="entry name" value="Zinc_finger_PHD-type_CS"/>
</dbReference>
<evidence type="ECO:0000256" key="4">
    <source>
        <dbReference type="ARBA" id="ARBA00022833"/>
    </source>
</evidence>
<dbReference type="Pfam" id="PF12998">
    <property type="entry name" value="ING"/>
    <property type="match status" value="1"/>
</dbReference>
<feature type="region of interest" description="Disordered" evidence="11">
    <location>
        <begin position="272"/>
        <end position="473"/>
    </location>
</feature>
<feature type="compositionally biased region" description="Polar residues" evidence="11">
    <location>
        <begin position="552"/>
        <end position="570"/>
    </location>
</feature>
<dbReference type="InterPro" id="IPR019787">
    <property type="entry name" value="Znf_PHD-finger"/>
</dbReference>
<keyword evidence="2 8" id="KW-0479">Metal-binding</keyword>
<dbReference type="PROSITE" id="PS01359">
    <property type="entry name" value="ZF_PHD_1"/>
    <property type="match status" value="1"/>
</dbReference>
<dbReference type="GO" id="GO:0008270">
    <property type="term" value="F:zinc ion binding"/>
    <property type="evidence" value="ECO:0007669"/>
    <property type="project" value="UniProtKB-KW"/>
</dbReference>
<feature type="compositionally biased region" description="Basic and acidic residues" evidence="11">
    <location>
        <begin position="272"/>
        <end position="301"/>
    </location>
</feature>
<feature type="binding site" evidence="8">
    <location>
        <position position="629"/>
    </location>
    <ligand>
        <name>Zn(2+)</name>
        <dbReference type="ChEBI" id="CHEBI:29105"/>
        <label>1</label>
    </ligand>
</feature>
<dbReference type="CDD" id="cd15505">
    <property type="entry name" value="PHD_ING"/>
    <property type="match status" value="1"/>
</dbReference>
<keyword evidence="6 10" id="KW-0539">Nucleus</keyword>
<organism evidence="13 14">
    <name type="scientific">Blumeria graminis f. sp. triticale</name>
    <dbReference type="NCBI Taxonomy" id="1689686"/>
    <lineage>
        <taxon>Eukaryota</taxon>
        <taxon>Fungi</taxon>
        <taxon>Dikarya</taxon>
        <taxon>Ascomycota</taxon>
        <taxon>Pezizomycotina</taxon>
        <taxon>Leotiomycetes</taxon>
        <taxon>Erysiphales</taxon>
        <taxon>Erysiphaceae</taxon>
        <taxon>Blumeria</taxon>
    </lineage>
</organism>
<feature type="region of interest" description="Disordered" evidence="11">
    <location>
        <begin position="1"/>
        <end position="48"/>
    </location>
</feature>
<comment type="function">
    <text evidence="10">Component of an histone acetyltransferase complex.</text>
</comment>
<dbReference type="PANTHER" id="PTHR10333:SF42">
    <property type="entry name" value="INHIBITOR OF GROWTH PROTEIN 5"/>
    <property type="match status" value="1"/>
</dbReference>